<dbReference type="PANTHER" id="PTHR12697:SF5">
    <property type="entry name" value="DEOXYHYPUSINE HYDROXYLASE"/>
    <property type="match status" value="1"/>
</dbReference>
<keyword evidence="2" id="KW-1185">Reference proteome</keyword>
<name>A0A1L9BFI1_9BACT</name>
<gene>
    <name evidence="1" type="ORF">BON30_08995</name>
</gene>
<dbReference type="PANTHER" id="PTHR12697">
    <property type="entry name" value="PBS LYASE HEAT-LIKE PROTEIN"/>
    <property type="match status" value="1"/>
</dbReference>
<protein>
    <submittedName>
        <fullName evidence="1">PBS lyase</fullName>
    </submittedName>
</protein>
<dbReference type="InterPro" id="IPR011989">
    <property type="entry name" value="ARM-like"/>
</dbReference>
<evidence type="ECO:0000313" key="1">
    <source>
        <dbReference type="EMBL" id="OJH41032.1"/>
    </source>
</evidence>
<dbReference type="Proteomes" id="UP000182229">
    <property type="component" value="Unassembled WGS sequence"/>
</dbReference>
<reference evidence="2" key="1">
    <citation type="submission" date="2016-11" db="EMBL/GenBank/DDBJ databases">
        <authorList>
            <person name="Shukria A."/>
            <person name="Stevens D.C."/>
        </authorList>
    </citation>
    <scope>NUCLEOTIDE SEQUENCE [LARGE SCALE GENOMIC DNA]</scope>
    <source>
        <strain evidence="2">Cbfe23</strain>
    </source>
</reference>
<keyword evidence="1" id="KW-0456">Lyase</keyword>
<dbReference type="Gene3D" id="1.25.10.10">
    <property type="entry name" value="Leucine-rich Repeat Variant"/>
    <property type="match status" value="2"/>
</dbReference>
<dbReference type="SMART" id="SM00567">
    <property type="entry name" value="EZ_HEAT"/>
    <property type="match status" value="4"/>
</dbReference>
<dbReference type="Pfam" id="PF13646">
    <property type="entry name" value="HEAT_2"/>
    <property type="match status" value="1"/>
</dbReference>
<proteinExistence type="predicted"/>
<accession>A0A1L9BFI1</accession>
<dbReference type="STRING" id="83449.BON30_08995"/>
<reference evidence="1 2" key="2">
    <citation type="submission" date="2016-12" db="EMBL/GenBank/DDBJ databases">
        <title>Draft Genome Sequence of Cystobacter ferrugineus Strain Cbfe23.</title>
        <authorList>
            <person name="Akbar S."/>
            <person name="Dowd S.E."/>
            <person name="Stevens D.C."/>
        </authorList>
    </citation>
    <scope>NUCLEOTIDE SEQUENCE [LARGE SCALE GENOMIC DNA]</scope>
    <source>
        <strain evidence="1 2">Cbfe23</strain>
    </source>
</reference>
<organism evidence="1 2">
    <name type="scientific">Cystobacter ferrugineus</name>
    <dbReference type="NCBI Taxonomy" id="83449"/>
    <lineage>
        <taxon>Bacteria</taxon>
        <taxon>Pseudomonadati</taxon>
        <taxon>Myxococcota</taxon>
        <taxon>Myxococcia</taxon>
        <taxon>Myxococcales</taxon>
        <taxon>Cystobacterineae</taxon>
        <taxon>Archangiaceae</taxon>
        <taxon>Cystobacter</taxon>
    </lineage>
</organism>
<comment type="caution">
    <text evidence="1">The sequence shown here is derived from an EMBL/GenBank/DDBJ whole genome shotgun (WGS) entry which is preliminary data.</text>
</comment>
<dbReference type="InterPro" id="IPR016024">
    <property type="entry name" value="ARM-type_fold"/>
</dbReference>
<evidence type="ECO:0000313" key="2">
    <source>
        <dbReference type="Proteomes" id="UP000182229"/>
    </source>
</evidence>
<dbReference type="GO" id="GO:0016829">
    <property type="term" value="F:lyase activity"/>
    <property type="evidence" value="ECO:0007669"/>
    <property type="project" value="UniProtKB-KW"/>
</dbReference>
<dbReference type="AlphaFoldDB" id="A0A1L9BFI1"/>
<dbReference type="InterPro" id="IPR004155">
    <property type="entry name" value="PBS_lyase_HEAT"/>
</dbReference>
<dbReference type="GO" id="GO:0016491">
    <property type="term" value="F:oxidoreductase activity"/>
    <property type="evidence" value="ECO:0007669"/>
    <property type="project" value="TreeGrafter"/>
</dbReference>
<dbReference type="EMBL" id="MPIN01000002">
    <property type="protein sequence ID" value="OJH41032.1"/>
    <property type="molecule type" value="Genomic_DNA"/>
</dbReference>
<sequence>MTGSHGACHPAPPVGTPLVRLLLLLPLVSSLALAAPPSVQKRMGRRAETQALVEQVIDGALPVPTAISRLRILREEAYAAQQLARGISQEMDPRRLRDQTAVLAGLETRAAEPLLVQLAGHEDSAVRMYAAQGLGRLGSKRVDVLLPLLQDKSYGVRREVARALGASHDPRVGKTLVTQARTETDPQTRVLMLEAVGAAGDKKQAKALEAFLDDSSESTRFAAARGLCLLGAPEGFSFARKLLASEDRLVRRQGLGLYEGLPVKQTGPALRPLLEDKDRALAAGAARILAQGGDKTMVSWLVLASWNANGEEKLTYEKELETLQLPDDERKAILRAAGVAK</sequence>
<dbReference type="SUPFAM" id="SSF48371">
    <property type="entry name" value="ARM repeat"/>
    <property type="match status" value="1"/>
</dbReference>